<evidence type="ECO:0000313" key="3">
    <source>
        <dbReference type="EMBL" id="KZB69267.1"/>
    </source>
</evidence>
<name>A0A154LBK5_9PROT</name>
<evidence type="ECO:0000259" key="2">
    <source>
        <dbReference type="PROSITE" id="PS51168"/>
    </source>
</evidence>
<dbReference type="InterPro" id="IPR036263">
    <property type="entry name" value="Chorismate_II_sf"/>
</dbReference>
<evidence type="ECO:0000313" key="4">
    <source>
        <dbReference type="Proteomes" id="UP000076335"/>
    </source>
</evidence>
<dbReference type="EMBL" id="LPVY01000002">
    <property type="protein sequence ID" value="KZB69267.1"/>
    <property type="molecule type" value="Genomic_DNA"/>
</dbReference>
<reference evidence="3 4" key="1">
    <citation type="submission" date="2015-12" db="EMBL/GenBank/DDBJ databases">
        <title>Genome sequence of Thalassospira lucentensis MCCC 1A02072.</title>
        <authorList>
            <person name="Lu L."/>
            <person name="Lai Q."/>
            <person name="Shao Z."/>
            <person name="Qian P."/>
        </authorList>
    </citation>
    <scope>NUCLEOTIDE SEQUENCE [LARGE SCALE GENOMIC DNA]</scope>
    <source>
        <strain evidence="3 4">MCCC 1A02072</strain>
    </source>
</reference>
<comment type="caution">
    <text evidence="3">The sequence shown here is derived from an EMBL/GenBank/DDBJ whole genome shotgun (WGS) entry which is preliminary data.</text>
</comment>
<dbReference type="SMART" id="SM00830">
    <property type="entry name" value="CM_2"/>
    <property type="match status" value="1"/>
</dbReference>
<dbReference type="GO" id="GO:0004106">
    <property type="term" value="F:chorismate mutase activity"/>
    <property type="evidence" value="ECO:0007669"/>
    <property type="project" value="UniProtKB-EC"/>
</dbReference>
<dbReference type="PROSITE" id="PS51168">
    <property type="entry name" value="CHORISMATE_MUT_2"/>
    <property type="match status" value="1"/>
</dbReference>
<gene>
    <name evidence="3" type="ORF">AUP42_10360</name>
</gene>
<dbReference type="Proteomes" id="UP000076335">
    <property type="component" value="Unassembled WGS sequence"/>
</dbReference>
<proteinExistence type="predicted"/>
<dbReference type="EC" id="5.4.99.5" evidence="1"/>
<dbReference type="GO" id="GO:0046417">
    <property type="term" value="P:chorismate metabolic process"/>
    <property type="evidence" value="ECO:0007669"/>
    <property type="project" value="InterPro"/>
</dbReference>
<evidence type="ECO:0000256" key="1">
    <source>
        <dbReference type="ARBA" id="ARBA00012404"/>
    </source>
</evidence>
<feature type="domain" description="Chorismate mutase" evidence="2">
    <location>
        <begin position="7"/>
        <end position="103"/>
    </location>
</feature>
<dbReference type="SUPFAM" id="SSF48600">
    <property type="entry name" value="Chorismate mutase II"/>
    <property type="match status" value="1"/>
</dbReference>
<dbReference type="InterPro" id="IPR036979">
    <property type="entry name" value="CM_dom_sf"/>
</dbReference>
<dbReference type="InterPro" id="IPR002701">
    <property type="entry name" value="CM_II_prokaryot"/>
</dbReference>
<dbReference type="AlphaFoldDB" id="A0A154LBK5"/>
<accession>A0A154LBK5</accession>
<dbReference type="OrthoDB" id="7268348at2"/>
<dbReference type="RefSeq" id="WP_062948454.1">
    <property type="nucleotide sequence ID" value="NZ_LPVY01000002.1"/>
</dbReference>
<protein>
    <recommendedName>
        <fullName evidence="1">chorismate mutase</fullName>
        <ecNumber evidence="1">5.4.99.5</ecNumber>
    </recommendedName>
</protein>
<sequence>MAQSDENLANLDLNELRAEIDDIDQALQSLIIRRTKVVQAVGAYKDRVIAAGGKVKVPYRPAREARIMRTLVDRHDGAFPKTALIQIWREMIAAGTRLEAPYTVALCRNADGVDCWELARLNFGCLNEIVEFDTPREAFYALEEGRAAVGVFPKPELGEAQPWWTLLSDDSPVRIVSKLPFGGRPVGRGEQTEGFVLAAIELEESGDDRTLFIVSLPNEISMDTARKKIANGIDGSAILGFSADETGDRRFVLVDVPGFFCNRAEVFQRALTDQGLDPEGLSVVGAYGVPIPEDALS</sequence>
<dbReference type="Gene3D" id="1.20.59.10">
    <property type="entry name" value="Chorismate mutase"/>
    <property type="match status" value="1"/>
</dbReference>
<dbReference type="Pfam" id="PF01817">
    <property type="entry name" value="CM_2"/>
    <property type="match status" value="1"/>
</dbReference>
<organism evidence="3 4">
    <name type="scientific">Thalassospira lucentensis</name>
    <dbReference type="NCBI Taxonomy" id="168935"/>
    <lineage>
        <taxon>Bacteria</taxon>
        <taxon>Pseudomonadati</taxon>
        <taxon>Pseudomonadota</taxon>
        <taxon>Alphaproteobacteria</taxon>
        <taxon>Rhodospirillales</taxon>
        <taxon>Thalassospiraceae</taxon>
        <taxon>Thalassospira</taxon>
    </lineage>
</organism>